<evidence type="ECO:0000313" key="2">
    <source>
        <dbReference type="EMBL" id="MBS4104217.1"/>
    </source>
</evidence>
<keyword evidence="1" id="KW-1133">Transmembrane helix</keyword>
<proteinExistence type="predicted"/>
<evidence type="ECO:0000313" key="3">
    <source>
        <dbReference type="Proteomes" id="UP000676853"/>
    </source>
</evidence>
<reference evidence="2 3" key="1">
    <citation type="submission" date="2021-04" db="EMBL/GenBank/DDBJ databases">
        <title>Whole genome sequence analysis of a thiophenic sulfur metabolizing bacteria.</title>
        <authorList>
            <person name="Akhtar N."/>
            <person name="Akram J."/>
            <person name="Aslam A."/>
        </authorList>
    </citation>
    <scope>NUCLEOTIDE SEQUENCE [LARGE SCALE GENOMIC DNA]</scope>
    <source>
        <strain evidence="2 3">3OW</strain>
    </source>
</reference>
<comment type="caution">
    <text evidence="2">The sequence shown here is derived from an EMBL/GenBank/DDBJ whole genome shotgun (WGS) entry which is preliminary data.</text>
</comment>
<keyword evidence="1" id="KW-0472">Membrane</keyword>
<protein>
    <submittedName>
        <fullName evidence="2">Uncharacterized protein</fullName>
    </submittedName>
</protein>
<dbReference type="EMBL" id="JAGXOE010000124">
    <property type="protein sequence ID" value="MBS4104217.1"/>
    <property type="molecule type" value="Genomic_DNA"/>
</dbReference>
<accession>A0ABS5NK64</accession>
<name>A0ABS5NK64_TSUPA</name>
<dbReference type="RefSeq" id="WP_212555290.1">
    <property type="nucleotide sequence ID" value="NZ_JAGXOE010000124.1"/>
</dbReference>
<organism evidence="2 3">
    <name type="scientific">Tsukamurella paurometabola</name>
    <name type="common">Corynebacterium paurometabolum</name>
    <dbReference type="NCBI Taxonomy" id="2061"/>
    <lineage>
        <taxon>Bacteria</taxon>
        <taxon>Bacillati</taxon>
        <taxon>Actinomycetota</taxon>
        <taxon>Actinomycetes</taxon>
        <taxon>Mycobacteriales</taxon>
        <taxon>Tsukamurellaceae</taxon>
        <taxon>Tsukamurella</taxon>
    </lineage>
</organism>
<dbReference type="Proteomes" id="UP000676853">
    <property type="component" value="Unassembled WGS sequence"/>
</dbReference>
<feature type="transmembrane region" description="Helical" evidence="1">
    <location>
        <begin position="35"/>
        <end position="52"/>
    </location>
</feature>
<gene>
    <name evidence="2" type="ORF">KFZ73_23640</name>
</gene>
<sequence length="65" mass="6668">MSPKTQYMILVLATIFIAIAGGVAAASLLHGTGAMIGILAAAAVAYILGTAAKRKRRQRQLGRSG</sequence>
<evidence type="ECO:0000256" key="1">
    <source>
        <dbReference type="SAM" id="Phobius"/>
    </source>
</evidence>
<keyword evidence="1" id="KW-0812">Transmembrane</keyword>
<keyword evidence="3" id="KW-1185">Reference proteome</keyword>